<evidence type="ECO:0000313" key="1">
    <source>
        <dbReference type="EMBL" id="BBH25934.1"/>
    </source>
</evidence>
<dbReference type="AlphaFoldDB" id="A0A3G9JSW0"/>
<dbReference type="KEGG" id="ebm:SG0102_08680"/>
<protein>
    <submittedName>
        <fullName evidence="1">Uncharacterized protein</fullName>
    </submittedName>
</protein>
<dbReference type="Proteomes" id="UP000268059">
    <property type="component" value="Chromosome"/>
</dbReference>
<keyword evidence="2" id="KW-1185">Reference proteome</keyword>
<name>A0A3G9JSW0_9FIRM</name>
<proteinExistence type="predicted"/>
<dbReference type="InParanoid" id="A0A3G9JSW0"/>
<dbReference type="OrthoDB" id="1550853at2"/>
<sequence length="141" mass="16346">MKMPPREKIPEAYSAIIDGRVEMHENHALVTSSDHQKVYLVRWQGNTYNANDNATYWQGYPGYPVIAVLLMQGKLPYNEDVARYFQGVNWHRLNKKKKRDYAAALADVLLDVAHPEGIYEEIDKVYTHLSLLDLTLTRKKL</sequence>
<reference evidence="1 2" key="1">
    <citation type="submission" date="2018-11" db="EMBL/GenBank/DDBJ databases">
        <title>Novel Erysipelotrichaceae bacterium isolated from small intestine of a swine.</title>
        <authorList>
            <person name="Kim J.S."/>
            <person name="Choe H."/>
            <person name="Lee Y.R."/>
            <person name="Kim K.M."/>
            <person name="Park D.S."/>
        </authorList>
    </citation>
    <scope>NUCLEOTIDE SEQUENCE [LARGE SCALE GENOMIC DNA]</scope>
    <source>
        <strain evidence="1 2">SG0102</strain>
    </source>
</reference>
<dbReference type="EMBL" id="AP019309">
    <property type="protein sequence ID" value="BBH25934.1"/>
    <property type="molecule type" value="Genomic_DNA"/>
</dbReference>
<evidence type="ECO:0000313" key="2">
    <source>
        <dbReference type="Proteomes" id="UP000268059"/>
    </source>
</evidence>
<organism evidence="1 2">
    <name type="scientific">Intestinibaculum porci</name>
    <dbReference type="NCBI Taxonomy" id="2487118"/>
    <lineage>
        <taxon>Bacteria</taxon>
        <taxon>Bacillati</taxon>
        <taxon>Bacillota</taxon>
        <taxon>Erysipelotrichia</taxon>
        <taxon>Erysipelotrichales</taxon>
        <taxon>Erysipelotrichaceae</taxon>
        <taxon>Intestinibaculum</taxon>
    </lineage>
</organism>
<gene>
    <name evidence="1" type="ORF">SG0102_08680</name>
</gene>
<accession>A0A3G9JSW0</accession>